<keyword evidence="7" id="KW-1185">Reference proteome</keyword>
<evidence type="ECO:0000256" key="1">
    <source>
        <dbReference type="ARBA" id="ARBA00022859"/>
    </source>
</evidence>
<dbReference type="SMART" id="SM00406">
    <property type="entry name" value="IGv"/>
    <property type="match status" value="1"/>
</dbReference>
<evidence type="ECO:0000256" key="3">
    <source>
        <dbReference type="ARBA" id="ARBA00043265"/>
    </source>
</evidence>
<proteinExistence type="predicted"/>
<evidence type="ECO:0000256" key="2">
    <source>
        <dbReference type="ARBA" id="ARBA00023130"/>
    </source>
</evidence>
<keyword evidence="2" id="KW-1064">Adaptive immunity</keyword>
<gene>
    <name evidence="6" type="ORF">ILYODFUR_021747</name>
</gene>
<dbReference type="Gene3D" id="2.60.40.10">
    <property type="entry name" value="Immunoglobulins"/>
    <property type="match status" value="1"/>
</dbReference>
<keyword evidence="4" id="KW-0732">Signal</keyword>
<keyword evidence="1" id="KW-0391">Immunity</keyword>
<dbReference type="InterPro" id="IPR036179">
    <property type="entry name" value="Ig-like_dom_sf"/>
</dbReference>
<sequence>MFCAAVFLLLAAAGVNCEQLTQPASVTVQPGQTLTISCQVSYNLGTPTHWIRQPAGKGLEWIGYMCTGCTGAKKDSLKNKFSITVHASSKTVTLDGQNMEPIDTAVYYCANSHSETTNCRAVQKPLSLNTCSVKPPEEEL</sequence>
<evidence type="ECO:0000259" key="5">
    <source>
        <dbReference type="PROSITE" id="PS50835"/>
    </source>
</evidence>
<dbReference type="PANTHER" id="PTHR23266">
    <property type="entry name" value="IMMUNOGLOBULIN HEAVY CHAIN"/>
    <property type="match status" value="1"/>
</dbReference>
<accession>A0ABV0UBI3</accession>
<dbReference type="InterPro" id="IPR050199">
    <property type="entry name" value="IgHV"/>
</dbReference>
<comment type="caution">
    <text evidence="6">The sequence shown here is derived from an EMBL/GenBank/DDBJ whole genome shotgun (WGS) entry which is preliminary data.</text>
</comment>
<dbReference type="SUPFAM" id="SSF48726">
    <property type="entry name" value="Immunoglobulin"/>
    <property type="match status" value="1"/>
</dbReference>
<dbReference type="Pfam" id="PF07686">
    <property type="entry name" value="V-set"/>
    <property type="match status" value="1"/>
</dbReference>
<keyword evidence="3" id="KW-1280">Immunoglobulin</keyword>
<feature type="domain" description="Ig-like" evidence="5">
    <location>
        <begin position="18"/>
        <end position="127"/>
    </location>
</feature>
<evidence type="ECO:0000313" key="6">
    <source>
        <dbReference type="EMBL" id="MEQ2241087.1"/>
    </source>
</evidence>
<protein>
    <recommendedName>
        <fullName evidence="5">Ig-like domain-containing protein</fullName>
    </recommendedName>
</protein>
<dbReference type="InterPro" id="IPR007110">
    <property type="entry name" value="Ig-like_dom"/>
</dbReference>
<dbReference type="PROSITE" id="PS50835">
    <property type="entry name" value="IG_LIKE"/>
    <property type="match status" value="1"/>
</dbReference>
<organism evidence="6 7">
    <name type="scientific">Ilyodon furcidens</name>
    <name type="common">goldbreast splitfin</name>
    <dbReference type="NCBI Taxonomy" id="33524"/>
    <lineage>
        <taxon>Eukaryota</taxon>
        <taxon>Metazoa</taxon>
        <taxon>Chordata</taxon>
        <taxon>Craniata</taxon>
        <taxon>Vertebrata</taxon>
        <taxon>Euteleostomi</taxon>
        <taxon>Actinopterygii</taxon>
        <taxon>Neopterygii</taxon>
        <taxon>Teleostei</taxon>
        <taxon>Neoteleostei</taxon>
        <taxon>Acanthomorphata</taxon>
        <taxon>Ovalentaria</taxon>
        <taxon>Atherinomorphae</taxon>
        <taxon>Cyprinodontiformes</taxon>
        <taxon>Goodeidae</taxon>
        <taxon>Ilyodon</taxon>
    </lineage>
</organism>
<evidence type="ECO:0000313" key="7">
    <source>
        <dbReference type="Proteomes" id="UP001482620"/>
    </source>
</evidence>
<feature type="chain" id="PRO_5046435528" description="Ig-like domain-containing protein" evidence="4">
    <location>
        <begin position="18"/>
        <end position="140"/>
    </location>
</feature>
<dbReference type="EMBL" id="JAHRIQ010060274">
    <property type="protein sequence ID" value="MEQ2241087.1"/>
    <property type="molecule type" value="Genomic_DNA"/>
</dbReference>
<name>A0ABV0UBI3_9TELE</name>
<dbReference type="InterPro" id="IPR013106">
    <property type="entry name" value="Ig_V-set"/>
</dbReference>
<evidence type="ECO:0000256" key="4">
    <source>
        <dbReference type="SAM" id="SignalP"/>
    </source>
</evidence>
<dbReference type="Proteomes" id="UP001482620">
    <property type="component" value="Unassembled WGS sequence"/>
</dbReference>
<reference evidence="6 7" key="1">
    <citation type="submission" date="2021-06" db="EMBL/GenBank/DDBJ databases">
        <authorList>
            <person name="Palmer J.M."/>
        </authorList>
    </citation>
    <scope>NUCLEOTIDE SEQUENCE [LARGE SCALE GENOMIC DNA]</scope>
    <source>
        <strain evidence="7">if_2019</strain>
        <tissue evidence="6">Muscle</tissue>
    </source>
</reference>
<dbReference type="InterPro" id="IPR013783">
    <property type="entry name" value="Ig-like_fold"/>
</dbReference>
<feature type="signal peptide" evidence="4">
    <location>
        <begin position="1"/>
        <end position="17"/>
    </location>
</feature>